<dbReference type="Pfam" id="PF03803">
    <property type="entry name" value="Scramblase"/>
    <property type="match status" value="1"/>
</dbReference>
<comment type="caution">
    <text evidence="4">The sequence shown here is derived from an EMBL/GenBank/DDBJ whole genome shotgun (WGS) entry which is preliminary data.</text>
</comment>
<protein>
    <recommendedName>
        <fullName evidence="2">Phospholipid scramblase</fullName>
    </recommendedName>
</protein>
<evidence type="ECO:0000313" key="5">
    <source>
        <dbReference type="Proteomes" id="UP000186601"/>
    </source>
</evidence>
<evidence type="ECO:0000256" key="2">
    <source>
        <dbReference type="RuleBase" id="RU363116"/>
    </source>
</evidence>
<accession>A0A2R6PN90</accession>
<gene>
    <name evidence="4" type="ORF">PHLCEN_2v4496</name>
</gene>
<evidence type="ECO:0000256" key="1">
    <source>
        <dbReference type="ARBA" id="ARBA00005350"/>
    </source>
</evidence>
<proteinExistence type="inferred from homology"/>
<dbReference type="EMBL" id="MLYV02000463">
    <property type="protein sequence ID" value="PSR94068.1"/>
    <property type="molecule type" value="Genomic_DNA"/>
</dbReference>
<organism evidence="4 5">
    <name type="scientific">Hermanssonia centrifuga</name>
    <dbReference type="NCBI Taxonomy" id="98765"/>
    <lineage>
        <taxon>Eukaryota</taxon>
        <taxon>Fungi</taxon>
        <taxon>Dikarya</taxon>
        <taxon>Basidiomycota</taxon>
        <taxon>Agaricomycotina</taxon>
        <taxon>Agaricomycetes</taxon>
        <taxon>Polyporales</taxon>
        <taxon>Meruliaceae</taxon>
        <taxon>Hermanssonia</taxon>
    </lineage>
</organism>
<keyword evidence="5" id="KW-1185">Reference proteome</keyword>
<name>A0A2R6PN90_9APHY</name>
<feature type="region of interest" description="Disordered" evidence="3">
    <location>
        <begin position="34"/>
        <end position="104"/>
    </location>
</feature>
<dbReference type="InterPro" id="IPR005552">
    <property type="entry name" value="Scramblase"/>
</dbReference>
<dbReference type="GO" id="GO:0005886">
    <property type="term" value="C:plasma membrane"/>
    <property type="evidence" value="ECO:0007669"/>
    <property type="project" value="TreeGrafter"/>
</dbReference>
<dbReference type="OrthoDB" id="191150at2759"/>
<reference evidence="4 5" key="1">
    <citation type="submission" date="2018-02" db="EMBL/GenBank/DDBJ databases">
        <title>Genome sequence of the basidiomycete white-rot fungus Phlebia centrifuga.</title>
        <authorList>
            <person name="Granchi Z."/>
            <person name="Peng M."/>
            <person name="de Vries R.P."/>
            <person name="Hilden K."/>
            <person name="Makela M.R."/>
            <person name="Grigoriev I."/>
            <person name="Riley R."/>
        </authorList>
    </citation>
    <scope>NUCLEOTIDE SEQUENCE [LARGE SCALE GENOMIC DNA]</scope>
    <source>
        <strain evidence="4 5">FBCC195</strain>
    </source>
</reference>
<dbReference type="Proteomes" id="UP000186601">
    <property type="component" value="Unassembled WGS sequence"/>
</dbReference>
<dbReference type="AlphaFoldDB" id="A0A2R6PN90"/>
<evidence type="ECO:0000313" key="4">
    <source>
        <dbReference type="EMBL" id="PSR94068.1"/>
    </source>
</evidence>
<dbReference type="PANTHER" id="PTHR23248:SF9">
    <property type="entry name" value="PHOSPHOLIPID SCRAMBLASE"/>
    <property type="match status" value="1"/>
</dbReference>
<dbReference type="PANTHER" id="PTHR23248">
    <property type="entry name" value="PHOSPHOLIPID SCRAMBLASE-RELATED"/>
    <property type="match status" value="1"/>
</dbReference>
<comment type="similarity">
    <text evidence="1 2">Belongs to the phospholipid scramblase family.</text>
</comment>
<dbReference type="STRING" id="98765.A0A2R6PN90"/>
<evidence type="ECO:0000256" key="3">
    <source>
        <dbReference type="SAM" id="MobiDB-lite"/>
    </source>
</evidence>
<sequence>MSTKLISRNITQLIKASYQTPAPRLLSPFRTYALSRFPDRNPGNSRQREKPKRVTSRAPPPQDEPAEQGFGWSNSPSNVEGKPSAEESPLWQASQRTPASDPEEGLTRLLMDNNLLIVTRSARVLSAWQIAIYVSNVRPESRQIEMLNIFVGFEQANKYIISLARYVRGGAAAVASLETKIQFIPSVRASFPFGWVPDANIDTHDAMDRDAPRRILSTVSDPQPEPEPDESFNQVARVDEGFLAWHFTVKGSRGEELASIDKTFTGFGRELFTDTGRYFVRFGPRPIDPADPTPREPTITRDLSLEERAVGPLFCLSTSDH</sequence>
<dbReference type="GO" id="GO:0017128">
    <property type="term" value="F:phospholipid scramblase activity"/>
    <property type="evidence" value="ECO:0007669"/>
    <property type="project" value="InterPro"/>
</dbReference>